<comment type="caution">
    <text evidence="1">The sequence shown here is derived from an EMBL/GenBank/DDBJ whole genome shotgun (WGS) entry which is preliminary data.</text>
</comment>
<dbReference type="RefSeq" id="WP_062968213.1">
    <property type="nucleotide sequence ID" value="NZ_JAAXOS010000023.1"/>
</dbReference>
<accession>A0A7X6LAH7</accession>
<dbReference type="EMBL" id="JAAXOS010000023">
    <property type="protein sequence ID" value="NKY30914.1"/>
    <property type="molecule type" value="Genomic_DNA"/>
</dbReference>
<evidence type="ECO:0000313" key="1">
    <source>
        <dbReference type="EMBL" id="NKY30914.1"/>
    </source>
</evidence>
<gene>
    <name evidence="1" type="ORF">HGB38_32605</name>
</gene>
<dbReference type="Proteomes" id="UP000540698">
    <property type="component" value="Unassembled WGS sequence"/>
</dbReference>
<organism evidence="1 2">
    <name type="scientific">Nocardia gamkensis</name>
    <dbReference type="NCBI Taxonomy" id="352869"/>
    <lineage>
        <taxon>Bacteria</taxon>
        <taxon>Bacillati</taxon>
        <taxon>Actinomycetota</taxon>
        <taxon>Actinomycetes</taxon>
        <taxon>Mycobacteriales</taxon>
        <taxon>Nocardiaceae</taxon>
        <taxon>Nocardia</taxon>
    </lineage>
</organism>
<keyword evidence="2" id="KW-1185">Reference proteome</keyword>
<reference evidence="1 2" key="1">
    <citation type="submission" date="2020-04" db="EMBL/GenBank/DDBJ databases">
        <title>MicrobeNet Type strains.</title>
        <authorList>
            <person name="Nicholson A.C."/>
        </authorList>
    </citation>
    <scope>NUCLEOTIDE SEQUENCE [LARGE SCALE GENOMIC DNA]</scope>
    <source>
        <strain evidence="1 2">DSM 44956</strain>
    </source>
</reference>
<name>A0A7X6LAH7_9NOCA</name>
<evidence type="ECO:0000313" key="2">
    <source>
        <dbReference type="Proteomes" id="UP000540698"/>
    </source>
</evidence>
<proteinExistence type="predicted"/>
<sequence length="261" mass="28702">MTDPHIDISLARAADFESWVAVLLSDWWPVLTDGLPPPAAALRTWRATDATGQNFSVEFLARQSATSGVMPCAHVAFPSLGIRPDEHEWVRSRGTHLVGGTEDATVQLRFSDTARSVFLRLRSRPCRVLEEAGRLLRPGAEISLRFPCTTSGPLDVRVARNSARHLLAEHSARHATPADPLQLGPPQRVADIGWAFIFPWSTTSWYLDGSVPTLPPGSRGPIVVVKDTGHTWLLDSLRNYDAQLAAYARANGYRAPLQQAR</sequence>
<protein>
    <submittedName>
        <fullName evidence="1">Uncharacterized protein</fullName>
    </submittedName>
</protein>
<dbReference type="AlphaFoldDB" id="A0A7X6LAH7"/>